<dbReference type="GO" id="GO:0032934">
    <property type="term" value="F:sterol binding"/>
    <property type="evidence" value="ECO:0007669"/>
    <property type="project" value="TreeGrafter"/>
</dbReference>
<dbReference type="EMBL" id="KE346361">
    <property type="protein sequence ID" value="KJE90426.1"/>
    <property type="molecule type" value="Genomic_DNA"/>
</dbReference>
<dbReference type="AlphaFoldDB" id="A0A0D2U5K1"/>
<dbReference type="InterPro" id="IPR018494">
    <property type="entry name" value="Oxysterol-bd_CS"/>
</dbReference>
<dbReference type="Gene3D" id="1.10.287.2720">
    <property type="match status" value="1"/>
</dbReference>
<feature type="compositionally biased region" description="Polar residues" evidence="6">
    <location>
        <begin position="345"/>
        <end position="357"/>
    </location>
</feature>
<dbReference type="SMART" id="SM00233">
    <property type="entry name" value="PH"/>
    <property type="match status" value="1"/>
</dbReference>
<dbReference type="SUPFAM" id="SSF144000">
    <property type="entry name" value="Oxysterol-binding protein-like"/>
    <property type="match status" value="1"/>
</dbReference>
<evidence type="ECO:0000256" key="5">
    <source>
        <dbReference type="RuleBase" id="RU003844"/>
    </source>
</evidence>
<evidence type="ECO:0000256" key="2">
    <source>
        <dbReference type="ARBA" id="ARBA00022448"/>
    </source>
</evidence>
<dbReference type="FunFam" id="1.10.287.2720:FF:000001">
    <property type="entry name" value="Oxysterol-binding OBPalpha"/>
    <property type="match status" value="1"/>
</dbReference>
<evidence type="ECO:0000256" key="1">
    <source>
        <dbReference type="ARBA" id="ARBA00008842"/>
    </source>
</evidence>
<dbReference type="eggNOG" id="KOG2210">
    <property type="taxonomic scope" value="Eukaryota"/>
</dbReference>
<dbReference type="Gene3D" id="2.30.29.30">
    <property type="entry name" value="Pleckstrin-homology domain (PH domain)/Phosphotyrosine-binding domain (PTB)"/>
    <property type="match status" value="1"/>
</dbReference>
<sequence length="772" mass="83965">MSGMGGLEASVPALHPQHQHQQHQQRSSNASSNSSHPREFPIVTDSGTIEGPVEKWTNYVTVWQGRWLVLDPEEGTLDYYVGKKKQGTAKAGLHLKLATIILDESSDDQFMVTAPGVRTFHLRARDTKERARWHHVLMKVQIDIQARSRLSHQLHIQQAHKAHPNAAAAAADSNATVAGSAGQPASALDASASSSSGSATVSAIAGVQQTRALASAIAKASEARSYSHVMQQQVDSLLEILGASASEEARETALLVKASAHAMIKSLDYAVHAVEVAAGKAPTPLRSLSIPPSPQPVTHAEATTRRDSTSSGPLKKPTLARSISSESVDSDTSFYDAQSDLVSGDDSTTLTATSTGEPSVPEISKPGEEQETTEADLGADGYNSDQDESQAILDSDDEEEDSEDADKSVLMHILSQLRIGMDLTKVVLPTFILEKRSLLEMYADFMAHPDIFVGVAQLPDPRTRFMEVLRWYLSAFHVGRKSSVAKKPYNPILGETFRCQYITPNGGPLNFVAEQISHHPPVSAFYAECPNTKIRLDAHIWTKSKFLGLSVGVINVGEARIALQPTAANQIPGTQPEVYVLTFPSAYARSILSIPWVELASKTTLTCARTGFSATIDFHAKASTPNEPWMPMIPTFGGKPHQVSAEVMHVSSPKPIIKLSGEWNGVISSKNMATGQTSVFLNTKVMSIIKKQVTPVSSQNEFESRRLWKDVTEALKSRQVDAATVAKAKLEDRQRAEAKERKERGVEWRTKLFERHDDGAWRYNGSGGSVYA</sequence>
<dbReference type="GO" id="GO:0005829">
    <property type="term" value="C:cytosol"/>
    <property type="evidence" value="ECO:0007669"/>
    <property type="project" value="TreeGrafter"/>
</dbReference>
<gene>
    <name evidence="8" type="ORF">CAOG_001740</name>
</gene>
<evidence type="ECO:0000259" key="7">
    <source>
        <dbReference type="PROSITE" id="PS50003"/>
    </source>
</evidence>
<dbReference type="PANTHER" id="PTHR10972">
    <property type="entry name" value="OXYSTEROL-BINDING PROTEIN-RELATED"/>
    <property type="match status" value="1"/>
</dbReference>
<dbReference type="Gene3D" id="3.30.70.3490">
    <property type="match status" value="1"/>
</dbReference>
<keyword evidence="4" id="KW-0446">Lipid-binding</keyword>
<dbReference type="OrthoDB" id="14833at2759"/>
<proteinExistence type="inferred from homology"/>
<dbReference type="SUPFAM" id="SSF50729">
    <property type="entry name" value="PH domain-like"/>
    <property type="match status" value="1"/>
</dbReference>
<evidence type="ECO:0000256" key="6">
    <source>
        <dbReference type="SAM" id="MobiDB-lite"/>
    </source>
</evidence>
<dbReference type="GO" id="GO:0016020">
    <property type="term" value="C:membrane"/>
    <property type="evidence" value="ECO:0007669"/>
    <property type="project" value="TreeGrafter"/>
</dbReference>
<keyword evidence="3" id="KW-0445">Lipid transport</keyword>
<evidence type="ECO:0000313" key="8">
    <source>
        <dbReference type="EMBL" id="KJE90426.1"/>
    </source>
</evidence>
<feature type="compositionally biased region" description="Low complexity" evidence="6">
    <location>
        <begin position="24"/>
        <end position="35"/>
    </location>
</feature>
<comment type="similarity">
    <text evidence="1 5">Belongs to the OSBP family.</text>
</comment>
<dbReference type="PROSITE" id="PS50003">
    <property type="entry name" value="PH_DOMAIN"/>
    <property type="match status" value="1"/>
</dbReference>
<dbReference type="InterPro" id="IPR001849">
    <property type="entry name" value="PH_domain"/>
</dbReference>
<feature type="region of interest" description="Disordered" evidence="6">
    <location>
        <begin position="283"/>
        <end position="406"/>
    </location>
</feature>
<organism evidence="8 9">
    <name type="scientific">Capsaspora owczarzaki (strain ATCC 30864)</name>
    <dbReference type="NCBI Taxonomy" id="595528"/>
    <lineage>
        <taxon>Eukaryota</taxon>
        <taxon>Filasterea</taxon>
        <taxon>Capsaspora</taxon>
    </lineage>
</organism>
<feature type="compositionally biased region" description="Low complexity" evidence="6">
    <location>
        <begin position="322"/>
        <end position="333"/>
    </location>
</feature>
<dbReference type="PROSITE" id="PS01013">
    <property type="entry name" value="OSBP"/>
    <property type="match status" value="1"/>
</dbReference>
<accession>A0A0D2U5K1</accession>
<keyword evidence="9" id="KW-1185">Reference proteome</keyword>
<dbReference type="STRING" id="595528.A0A0D2U5K1"/>
<dbReference type="InterPro" id="IPR037239">
    <property type="entry name" value="OSBP_sf"/>
</dbReference>
<dbReference type="GO" id="GO:0006869">
    <property type="term" value="P:lipid transport"/>
    <property type="evidence" value="ECO:0007669"/>
    <property type="project" value="UniProtKB-KW"/>
</dbReference>
<dbReference type="Pfam" id="PF01237">
    <property type="entry name" value="Oxysterol_BP"/>
    <property type="match status" value="1"/>
</dbReference>
<evidence type="ECO:0000256" key="3">
    <source>
        <dbReference type="ARBA" id="ARBA00023055"/>
    </source>
</evidence>
<dbReference type="InParanoid" id="A0A0D2U5K1"/>
<feature type="region of interest" description="Disordered" evidence="6">
    <location>
        <begin position="1"/>
        <end position="47"/>
    </location>
</feature>
<dbReference type="Proteomes" id="UP000008743">
    <property type="component" value="Unassembled WGS sequence"/>
</dbReference>
<protein>
    <submittedName>
        <fullName evidence="8">Oxysterol binding protein</fullName>
    </submittedName>
</protein>
<name>A0A0D2U5K1_CAPO3</name>
<dbReference type="InterPro" id="IPR011993">
    <property type="entry name" value="PH-like_dom_sf"/>
</dbReference>
<dbReference type="PhylomeDB" id="A0A0D2U5K1"/>
<dbReference type="InterPro" id="IPR000648">
    <property type="entry name" value="Oxysterol-bd"/>
</dbReference>
<evidence type="ECO:0000313" key="9">
    <source>
        <dbReference type="Proteomes" id="UP000008743"/>
    </source>
</evidence>
<dbReference type="PANTHER" id="PTHR10972:SF102">
    <property type="entry name" value="OXYSTEROL-BINDING PROTEIN"/>
    <property type="match status" value="1"/>
</dbReference>
<dbReference type="Gene3D" id="2.40.160.120">
    <property type="match status" value="1"/>
</dbReference>
<feature type="compositionally biased region" description="Acidic residues" evidence="6">
    <location>
        <begin position="394"/>
        <end position="404"/>
    </location>
</feature>
<reference evidence="9" key="1">
    <citation type="submission" date="2011-02" db="EMBL/GenBank/DDBJ databases">
        <title>The Genome Sequence of Capsaspora owczarzaki ATCC 30864.</title>
        <authorList>
            <person name="Russ C."/>
            <person name="Cuomo C."/>
            <person name="Burger G."/>
            <person name="Gray M.W."/>
            <person name="Holland P.W.H."/>
            <person name="King N."/>
            <person name="Lang F.B.F."/>
            <person name="Roger A.J."/>
            <person name="Ruiz-Trillo I."/>
            <person name="Young S.K."/>
            <person name="Zeng Q."/>
            <person name="Gargeya S."/>
            <person name="Alvarado L."/>
            <person name="Berlin A."/>
            <person name="Chapman S.B."/>
            <person name="Chen Z."/>
            <person name="Freedman E."/>
            <person name="Gellesch M."/>
            <person name="Goldberg J."/>
            <person name="Griggs A."/>
            <person name="Gujja S."/>
            <person name="Heilman E."/>
            <person name="Heiman D."/>
            <person name="Howarth C."/>
            <person name="Mehta T."/>
            <person name="Neiman D."/>
            <person name="Pearson M."/>
            <person name="Roberts A."/>
            <person name="Saif S."/>
            <person name="Shea T."/>
            <person name="Shenoy N."/>
            <person name="Sisk P."/>
            <person name="Stolte C."/>
            <person name="Sykes S."/>
            <person name="White J."/>
            <person name="Yandava C."/>
            <person name="Haas B."/>
            <person name="Nusbaum C."/>
            <person name="Birren B."/>
        </authorList>
    </citation>
    <scope>NUCLEOTIDE SEQUENCE</scope>
    <source>
        <strain evidence="9">ATCC 30864</strain>
    </source>
</reference>
<evidence type="ECO:0000256" key="4">
    <source>
        <dbReference type="ARBA" id="ARBA00023121"/>
    </source>
</evidence>
<feature type="domain" description="PH" evidence="7">
    <location>
        <begin position="46"/>
        <end position="142"/>
    </location>
</feature>
<keyword evidence="2" id="KW-0813">Transport</keyword>
<dbReference type="Pfam" id="PF00169">
    <property type="entry name" value="PH"/>
    <property type="match status" value="1"/>
</dbReference>